<protein>
    <submittedName>
        <fullName evidence="1">Uncharacterized protein</fullName>
    </submittedName>
</protein>
<reference evidence="1" key="1">
    <citation type="submission" date="2018-02" db="EMBL/GenBank/DDBJ databases">
        <title>Rhizophora mucronata_Transcriptome.</title>
        <authorList>
            <person name="Meera S.P."/>
            <person name="Sreeshan A."/>
            <person name="Augustine A."/>
        </authorList>
    </citation>
    <scope>NUCLEOTIDE SEQUENCE</scope>
    <source>
        <tissue evidence="1">Leaf</tissue>
    </source>
</reference>
<accession>A0A2P2Q0Y4</accession>
<evidence type="ECO:0000313" key="1">
    <source>
        <dbReference type="EMBL" id="MBX60644.1"/>
    </source>
</evidence>
<dbReference type="EMBL" id="GGEC01080160">
    <property type="protein sequence ID" value="MBX60644.1"/>
    <property type="molecule type" value="Transcribed_RNA"/>
</dbReference>
<sequence>MWKRRRFSPVIQWDETQG</sequence>
<name>A0A2P2Q0Y4_RHIMU</name>
<proteinExistence type="predicted"/>
<organism evidence="1">
    <name type="scientific">Rhizophora mucronata</name>
    <name type="common">Asiatic mangrove</name>
    <dbReference type="NCBI Taxonomy" id="61149"/>
    <lineage>
        <taxon>Eukaryota</taxon>
        <taxon>Viridiplantae</taxon>
        <taxon>Streptophyta</taxon>
        <taxon>Embryophyta</taxon>
        <taxon>Tracheophyta</taxon>
        <taxon>Spermatophyta</taxon>
        <taxon>Magnoliopsida</taxon>
        <taxon>eudicotyledons</taxon>
        <taxon>Gunneridae</taxon>
        <taxon>Pentapetalae</taxon>
        <taxon>rosids</taxon>
        <taxon>fabids</taxon>
        <taxon>Malpighiales</taxon>
        <taxon>Rhizophoraceae</taxon>
        <taxon>Rhizophora</taxon>
    </lineage>
</organism>
<dbReference type="AlphaFoldDB" id="A0A2P2Q0Y4"/>